<proteinExistence type="predicted"/>
<feature type="compositionally biased region" description="Basic and acidic residues" evidence="1">
    <location>
        <begin position="432"/>
        <end position="446"/>
    </location>
</feature>
<feature type="region of interest" description="Disordered" evidence="1">
    <location>
        <begin position="26"/>
        <end position="100"/>
    </location>
</feature>
<feature type="compositionally biased region" description="Low complexity" evidence="1">
    <location>
        <begin position="402"/>
        <end position="416"/>
    </location>
</feature>
<sequence length="774" mass="84619">MFRHQSNSEQQYHHAAGRANSQAFTTPVYGIDPNLQSSQHLHPGARTPVSRTSSHKRHSSADTMGAMQPPAGTSPRMNSASPGRTHASGFQPSDRQLPSRDVSASNITQAFVDYILYCNPNFPLDVDTTTLRANFESPPKSDSKDFEVFKLYELIKRFEAKEIKTWGQLALDLGVEAPDLSKGQSVQKVQQYSVRLKRWMRAMHIDSFFEYLLGKQHAYFTDIPPPSDPYPASGRDGVMAEEDLAIRALDPSFRPKRGRRRNSETEQEETADSESANKHSKLIESAAVFSANPMSALPMSAHPDSYHDPWAVASAVTPQSFAPWTARAASSAVPASTNADLRWQLGQSHAPGTPHPMSAVSTSMSAHIDAAFDGEPKSAVTPSSRKRRRHGPAVSSAWPSTSAPGAKPRGRPPASRNTQDGPFNTFPANPGSDKKSAGGLLEERQPSVEQASPQMPQPGFQSSGEGRPARLSLQVPQHTGGPVIRLATPPALQVNGEARELETRSDSDDPTRGFGPSLQHPQPGRQPLTQAGSSTKKPDSGFSFEALKRALTSDLLRADLSGRQHRMSGDEAKRLADSMLERLNVPRTESGNPQEDIARLTAASWLGVGDQAKIPLLGPATGHGKKIKVTRFRTDADGYEEITYDQNPDGVREVFDILWHVSMGGCLGAFEMKGLTLAPPNSAFLPSETTETTHDLMLRKSIEAMYKLDQDGWVEDSMREIARHSAASTRPVVGEEHIDWRSKCKAMEFAANVAKGEVDRLKKRMLDRIIDAVL</sequence>
<protein>
    <recommendedName>
        <fullName evidence="4">ARS-binding protein 2</fullName>
    </recommendedName>
</protein>
<gene>
    <name evidence="2" type="ORF">AC578_2403</name>
</gene>
<dbReference type="OrthoDB" id="2104370at2759"/>
<feature type="region of interest" description="Disordered" evidence="1">
    <location>
        <begin position="497"/>
        <end position="541"/>
    </location>
</feature>
<accession>A0A139HX97</accession>
<dbReference type="PANTHER" id="PTHR42048">
    <property type="entry name" value="ARS-BINDING PROTEIN 2"/>
    <property type="match status" value="1"/>
</dbReference>
<feature type="region of interest" description="Disordered" evidence="1">
    <location>
        <begin position="373"/>
        <end position="467"/>
    </location>
</feature>
<feature type="compositionally biased region" description="Polar residues" evidence="1">
    <location>
        <begin position="75"/>
        <end position="100"/>
    </location>
</feature>
<dbReference type="EMBL" id="LFZN01000003">
    <property type="protein sequence ID" value="KXT07076.1"/>
    <property type="molecule type" value="Genomic_DNA"/>
</dbReference>
<organism evidence="2 3">
    <name type="scientific">Pseudocercospora eumusae</name>
    <dbReference type="NCBI Taxonomy" id="321146"/>
    <lineage>
        <taxon>Eukaryota</taxon>
        <taxon>Fungi</taxon>
        <taxon>Dikarya</taxon>
        <taxon>Ascomycota</taxon>
        <taxon>Pezizomycotina</taxon>
        <taxon>Dothideomycetes</taxon>
        <taxon>Dothideomycetidae</taxon>
        <taxon>Mycosphaerellales</taxon>
        <taxon>Mycosphaerellaceae</taxon>
        <taxon>Pseudocercospora</taxon>
    </lineage>
</organism>
<evidence type="ECO:0000313" key="3">
    <source>
        <dbReference type="Proteomes" id="UP000070133"/>
    </source>
</evidence>
<evidence type="ECO:0000256" key="1">
    <source>
        <dbReference type="SAM" id="MobiDB-lite"/>
    </source>
</evidence>
<keyword evidence="3" id="KW-1185">Reference proteome</keyword>
<name>A0A139HX97_9PEZI</name>
<reference evidence="2 3" key="1">
    <citation type="submission" date="2015-07" db="EMBL/GenBank/DDBJ databases">
        <title>Comparative genomics of the Sigatoka disease complex on banana suggests a link between parallel evolutionary changes in Pseudocercospora fijiensis and Pseudocercospora eumusae and increased virulence on the banana host.</title>
        <authorList>
            <person name="Chang T.-C."/>
            <person name="Salvucci A."/>
            <person name="Crous P.W."/>
            <person name="Stergiopoulos I."/>
        </authorList>
    </citation>
    <scope>NUCLEOTIDE SEQUENCE [LARGE SCALE GENOMIC DNA]</scope>
    <source>
        <strain evidence="2 3">CBS 114824</strain>
    </source>
</reference>
<dbReference type="Pfam" id="PF09441">
    <property type="entry name" value="Abp2"/>
    <property type="match status" value="1"/>
</dbReference>
<dbReference type="GO" id="GO:0003688">
    <property type="term" value="F:DNA replication origin binding"/>
    <property type="evidence" value="ECO:0007669"/>
    <property type="project" value="TreeGrafter"/>
</dbReference>
<feature type="compositionally biased region" description="Basic and acidic residues" evidence="1">
    <location>
        <begin position="497"/>
        <end position="511"/>
    </location>
</feature>
<dbReference type="STRING" id="321146.A0A139HX97"/>
<feature type="compositionally biased region" description="Polar residues" evidence="1">
    <location>
        <begin position="447"/>
        <end position="464"/>
    </location>
</feature>
<dbReference type="Proteomes" id="UP000070133">
    <property type="component" value="Unassembled WGS sequence"/>
</dbReference>
<dbReference type="PANTHER" id="PTHR42048:SF1">
    <property type="entry name" value="ARS-BINDING PROTEIN 2"/>
    <property type="match status" value="1"/>
</dbReference>
<dbReference type="InterPro" id="IPR018562">
    <property type="entry name" value="ARS-binding_2"/>
</dbReference>
<evidence type="ECO:0008006" key="4">
    <source>
        <dbReference type="Google" id="ProtNLM"/>
    </source>
</evidence>
<evidence type="ECO:0000313" key="2">
    <source>
        <dbReference type="EMBL" id="KXT07076.1"/>
    </source>
</evidence>
<feature type="region of interest" description="Disordered" evidence="1">
    <location>
        <begin position="249"/>
        <end position="279"/>
    </location>
</feature>
<dbReference type="AlphaFoldDB" id="A0A139HX97"/>
<comment type="caution">
    <text evidence="2">The sequence shown here is derived from an EMBL/GenBank/DDBJ whole genome shotgun (WGS) entry which is preliminary data.</text>
</comment>